<dbReference type="Proteomes" id="UP001174136">
    <property type="component" value="Unassembled WGS sequence"/>
</dbReference>
<reference evidence="1" key="1">
    <citation type="journal article" date="2023" name="Front. Mar. Sci.">
        <title>A new Merluccius polli reference genome to investigate the effects of global change in West African waters.</title>
        <authorList>
            <person name="Mateo J.L."/>
            <person name="Blanco-Fernandez C."/>
            <person name="Garcia-Vazquez E."/>
            <person name="Machado-Schiaffino G."/>
        </authorList>
    </citation>
    <scope>NUCLEOTIDE SEQUENCE</scope>
    <source>
        <strain evidence="1">C29</strain>
        <tissue evidence="1">Fin</tissue>
    </source>
</reference>
<protein>
    <submittedName>
        <fullName evidence="1">Transmembrane protein 53-A</fullName>
    </submittedName>
</protein>
<keyword evidence="1" id="KW-0812">Transmembrane</keyword>
<dbReference type="SUPFAM" id="SSF53474">
    <property type="entry name" value="alpha/beta-Hydrolases"/>
    <property type="match status" value="1"/>
</dbReference>
<evidence type="ECO:0000313" key="1">
    <source>
        <dbReference type="EMBL" id="KAK0143359.1"/>
    </source>
</evidence>
<name>A0AA47MNI3_MERPO</name>
<dbReference type="AlphaFoldDB" id="A0AA47MNI3"/>
<dbReference type="EMBL" id="JAOPHQ010003418">
    <property type="protein sequence ID" value="KAK0143359.1"/>
    <property type="molecule type" value="Genomic_DNA"/>
</dbReference>
<dbReference type="Gene3D" id="3.40.50.1820">
    <property type="entry name" value="alpha/beta hydrolase"/>
    <property type="match status" value="1"/>
</dbReference>
<accession>A0AA47MNI3</accession>
<dbReference type="PANTHER" id="PTHR20908">
    <property type="entry name" value="LD15586P"/>
    <property type="match status" value="1"/>
</dbReference>
<organism evidence="1 2">
    <name type="scientific">Merluccius polli</name>
    <name type="common">Benguela hake</name>
    <name type="synonym">Merluccius cadenati</name>
    <dbReference type="NCBI Taxonomy" id="89951"/>
    <lineage>
        <taxon>Eukaryota</taxon>
        <taxon>Metazoa</taxon>
        <taxon>Chordata</taxon>
        <taxon>Craniata</taxon>
        <taxon>Vertebrata</taxon>
        <taxon>Euteleostomi</taxon>
        <taxon>Actinopterygii</taxon>
        <taxon>Neopterygii</taxon>
        <taxon>Teleostei</taxon>
        <taxon>Neoteleostei</taxon>
        <taxon>Acanthomorphata</taxon>
        <taxon>Zeiogadaria</taxon>
        <taxon>Gadariae</taxon>
        <taxon>Gadiformes</taxon>
        <taxon>Gadoidei</taxon>
        <taxon>Merlucciidae</taxon>
        <taxon>Merluccius</taxon>
    </lineage>
</organism>
<keyword evidence="1" id="KW-0472">Membrane</keyword>
<dbReference type="InterPro" id="IPR008547">
    <property type="entry name" value="DUF829_TMEM53"/>
</dbReference>
<evidence type="ECO:0000313" key="2">
    <source>
        <dbReference type="Proteomes" id="UP001174136"/>
    </source>
</evidence>
<keyword evidence="2" id="KW-1185">Reference proteome</keyword>
<dbReference type="GO" id="GO:0017171">
    <property type="term" value="F:serine hydrolase activity"/>
    <property type="evidence" value="ECO:0007669"/>
    <property type="project" value="TreeGrafter"/>
</dbReference>
<sequence>MLRRGVITQSLCKNITLYLNQAGLSPASNNTRTPADLLHTRPLLLMLPWLGSRPQAVDKYCERYFSSGFDVLMVQSNVTDFLWPRWGLENAERLLGLLHSDRFVSRPLLVHAFSIGCYTFSQILVHVSQDPDKYKAFTSRIKGHVYDSAVVGSIDKMADGVGKTVFPRFERVVKQASLLYFSTFKHQTVDHFNRSIDVFRNTPICAPVLFFFCENDPLSDHLAVEEILGLWRKRGIDVTGKCWADSTHAGHIRRHPQEYRVTLDNFLHSLKLGPLKSKM</sequence>
<dbReference type="Pfam" id="PF05705">
    <property type="entry name" value="DUF829"/>
    <property type="match status" value="1"/>
</dbReference>
<proteinExistence type="predicted"/>
<dbReference type="PANTHER" id="PTHR20908:SF4">
    <property type="entry name" value="SI:DKEY-5I3.5"/>
    <property type="match status" value="1"/>
</dbReference>
<dbReference type="InterPro" id="IPR029058">
    <property type="entry name" value="AB_hydrolase_fold"/>
</dbReference>
<comment type="caution">
    <text evidence="1">The sequence shown here is derived from an EMBL/GenBank/DDBJ whole genome shotgun (WGS) entry which is preliminary data.</text>
</comment>
<gene>
    <name evidence="1" type="primary">tmem53-a</name>
    <name evidence="1" type="ORF">N1851_018506</name>
</gene>